<dbReference type="PANTHER" id="PTHR43674:SF16">
    <property type="entry name" value="CARBON-NITROGEN FAMILY, PUTATIVE (AFU_ORTHOLOGUE AFUA_5G02350)-RELATED"/>
    <property type="match status" value="1"/>
</dbReference>
<dbReference type="AlphaFoldDB" id="A0A5C6D5B9"/>
<gene>
    <name evidence="3" type="ORF">Poly41_59380</name>
</gene>
<dbReference type="EMBL" id="SJPV01000014">
    <property type="protein sequence ID" value="TWU32050.1"/>
    <property type="molecule type" value="Genomic_DNA"/>
</dbReference>
<dbReference type="InterPro" id="IPR050345">
    <property type="entry name" value="Aliph_Amidase/BUP"/>
</dbReference>
<evidence type="ECO:0000256" key="1">
    <source>
        <dbReference type="ARBA" id="ARBA00022801"/>
    </source>
</evidence>
<evidence type="ECO:0000313" key="3">
    <source>
        <dbReference type="EMBL" id="TWU32050.1"/>
    </source>
</evidence>
<dbReference type="SUPFAM" id="SSF56317">
    <property type="entry name" value="Carbon-nitrogen hydrolase"/>
    <property type="match status" value="1"/>
</dbReference>
<evidence type="ECO:0000259" key="2">
    <source>
        <dbReference type="PROSITE" id="PS50263"/>
    </source>
</evidence>
<dbReference type="Gene3D" id="3.60.110.10">
    <property type="entry name" value="Carbon-nitrogen hydrolase"/>
    <property type="match status" value="1"/>
</dbReference>
<evidence type="ECO:0000313" key="4">
    <source>
        <dbReference type="Proteomes" id="UP000319143"/>
    </source>
</evidence>
<protein>
    <submittedName>
        <fullName evidence="3">N-carbamoyl-D-amino acid hydrolase</fullName>
        <ecNumber evidence="3">3.5.1.77</ecNumber>
    </submittedName>
</protein>
<comment type="caution">
    <text evidence="3">The sequence shown here is derived from an EMBL/GenBank/DDBJ whole genome shotgun (WGS) entry which is preliminary data.</text>
</comment>
<dbReference type="PROSITE" id="PS51318">
    <property type="entry name" value="TAT"/>
    <property type="match status" value="1"/>
</dbReference>
<reference evidence="3 4" key="1">
    <citation type="submission" date="2019-02" db="EMBL/GenBank/DDBJ databases">
        <title>Deep-cultivation of Planctomycetes and their phenomic and genomic characterization uncovers novel biology.</title>
        <authorList>
            <person name="Wiegand S."/>
            <person name="Jogler M."/>
            <person name="Boedeker C."/>
            <person name="Pinto D."/>
            <person name="Vollmers J."/>
            <person name="Rivas-Marin E."/>
            <person name="Kohn T."/>
            <person name="Peeters S.H."/>
            <person name="Heuer A."/>
            <person name="Rast P."/>
            <person name="Oberbeckmann S."/>
            <person name="Bunk B."/>
            <person name="Jeske O."/>
            <person name="Meyerdierks A."/>
            <person name="Storesund J.E."/>
            <person name="Kallscheuer N."/>
            <person name="Luecker S."/>
            <person name="Lage O.M."/>
            <person name="Pohl T."/>
            <person name="Merkel B.J."/>
            <person name="Hornburger P."/>
            <person name="Mueller R.-W."/>
            <person name="Bruemmer F."/>
            <person name="Labrenz M."/>
            <person name="Spormann A.M."/>
            <person name="Op Den Camp H."/>
            <person name="Overmann J."/>
            <person name="Amann R."/>
            <person name="Jetten M.S.M."/>
            <person name="Mascher T."/>
            <person name="Medema M.H."/>
            <person name="Devos D.P."/>
            <person name="Kaster A.-K."/>
            <person name="Ovreas L."/>
            <person name="Rohde M."/>
            <person name="Galperin M.Y."/>
            <person name="Jogler C."/>
        </authorList>
    </citation>
    <scope>NUCLEOTIDE SEQUENCE [LARGE SCALE GENOMIC DNA]</scope>
    <source>
        <strain evidence="3 4">Poly41</strain>
    </source>
</reference>
<dbReference type="Pfam" id="PF00795">
    <property type="entry name" value="CN_hydrolase"/>
    <property type="match status" value="1"/>
</dbReference>
<proteinExistence type="predicted"/>
<name>A0A5C6D5B9_9BACT</name>
<keyword evidence="1 3" id="KW-0378">Hydrolase</keyword>
<dbReference type="EC" id="3.5.1.77" evidence="3"/>
<dbReference type="Proteomes" id="UP000319143">
    <property type="component" value="Unassembled WGS sequence"/>
</dbReference>
<sequence>MPDTKTTSDRRNFLKKTTFATGLGVLVASAHSESAVAKPTSKANRLPREVWIASVSQDNLEAKDSPSMIRKVLGRMEEVASFEPDIVCLPETFATANLTGAKPPLEERAEEPIGDLSRPFAEFASEHNCYVVCPIITKQDGRFYNSAVFIDRQGELLGEYHKIHPTTEEMKAGISPGPLDPPVFKTDFGIVGAQICFDIEWIDSWRKLQESKAEIVFWPSAFAGGAMVNAKAWQHKYCVVSSTRKDTSKICDITGEAVAKTSRWNHWICAPVNLEKAFLHTWPYVQRFDEIQSKYGRNVRIRNFAEEEWTIIESRSPDVKIADVMKEFELKTLDEHTKLADAEQCECR</sequence>
<dbReference type="InterPro" id="IPR036526">
    <property type="entry name" value="C-N_Hydrolase_sf"/>
</dbReference>
<feature type="domain" description="CN hydrolase" evidence="2">
    <location>
        <begin position="51"/>
        <end position="274"/>
    </location>
</feature>
<dbReference type="GO" id="GO:0047417">
    <property type="term" value="F:N-carbamoyl-D-amino acid hydrolase activity"/>
    <property type="evidence" value="ECO:0007669"/>
    <property type="project" value="UniProtKB-EC"/>
</dbReference>
<dbReference type="InterPro" id="IPR006311">
    <property type="entry name" value="TAT_signal"/>
</dbReference>
<accession>A0A5C6D5B9</accession>
<dbReference type="InterPro" id="IPR003010">
    <property type="entry name" value="C-N_Hydrolase"/>
</dbReference>
<organism evidence="3 4">
    <name type="scientific">Novipirellula artificiosorum</name>
    <dbReference type="NCBI Taxonomy" id="2528016"/>
    <lineage>
        <taxon>Bacteria</taxon>
        <taxon>Pseudomonadati</taxon>
        <taxon>Planctomycetota</taxon>
        <taxon>Planctomycetia</taxon>
        <taxon>Pirellulales</taxon>
        <taxon>Pirellulaceae</taxon>
        <taxon>Novipirellula</taxon>
    </lineage>
</organism>
<dbReference type="PANTHER" id="PTHR43674">
    <property type="entry name" value="NITRILASE C965.09-RELATED"/>
    <property type="match status" value="1"/>
</dbReference>
<dbReference type="RefSeq" id="WP_197231722.1">
    <property type="nucleotide sequence ID" value="NZ_SJPV01000014.1"/>
</dbReference>
<dbReference type="CDD" id="cd07197">
    <property type="entry name" value="nitrilase"/>
    <property type="match status" value="1"/>
</dbReference>
<dbReference type="PROSITE" id="PS50263">
    <property type="entry name" value="CN_HYDROLASE"/>
    <property type="match status" value="1"/>
</dbReference>
<keyword evidence="4" id="KW-1185">Reference proteome</keyword>